<evidence type="ECO:0000313" key="7">
    <source>
        <dbReference type="EMBL" id="PMD38607.1"/>
    </source>
</evidence>
<dbReference type="CDD" id="cd00067">
    <property type="entry name" value="GAL4"/>
    <property type="match status" value="1"/>
</dbReference>
<feature type="compositionally biased region" description="Polar residues" evidence="5">
    <location>
        <begin position="627"/>
        <end position="652"/>
    </location>
</feature>
<dbReference type="STRING" id="1149755.A0A2J6RJE3"/>
<dbReference type="OrthoDB" id="5392779at2759"/>
<dbReference type="GO" id="GO:0003677">
    <property type="term" value="F:DNA binding"/>
    <property type="evidence" value="ECO:0007669"/>
    <property type="project" value="InterPro"/>
</dbReference>
<feature type="domain" description="Zn(2)-C6 fungal-type" evidence="6">
    <location>
        <begin position="23"/>
        <end position="56"/>
    </location>
</feature>
<keyword evidence="2" id="KW-0805">Transcription regulation</keyword>
<keyword evidence="8" id="KW-1185">Reference proteome</keyword>
<protein>
    <recommendedName>
        <fullName evidence="6">Zn(2)-C6 fungal-type domain-containing protein</fullName>
    </recommendedName>
</protein>
<dbReference type="PANTHER" id="PTHR47840">
    <property type="entry name" value="ZN(II)2CYS6 TRANSCRIPTION FACTOR (EUROFUNG)-RELATED"/>
    <property type="match status" value="1"/>
</dbReference>
<dbReference type="SUPFAM" id="SSF57701">
    <property type="entry name" value="Zn2/Cys6 DNA-binding domain"/>
    <property type="match status" value="1"/>
</dbReference>
<dbReference type="CDD" id="cd12148">
    <property type="entry name" value="fungal_TF_MHR"/>
    <property type="match status" value="1"/>
</dbReference>
<evidence type="ECO:0000256" key="3">
    <source>
        <dbReference type="ARBA" id="ARBA00023163"/>
    </source>
</evidence>
<sequence>MSDHSTTPVGERRRKRVRKGTRSCWECKRRKIKCVYQSEDHSSCAGCLDRGTSCISQEYADEQPPRDAGTSALDQRMGRVEMLLEKMMEKVMQPSDNSRSPPSGRVNDVAVSPTPALLYDSRPQFVSLFDDDFEQQADANTSIPTPQSVHGPNANSIATSARGAFHGSFGKLQRELAALLPCQEDVDYLSDSSYGWWLIQQHMLSHLLRVPESELRERFDIATVSVSHPMIIARLLLCIALCIQQLPPNFDLTRLRTKVPLLEIMQRNIKIVTKEVISDDELTGTMQGVECFALHGLYQVIAGNLRRAWLSFRKAINVAQLMGIHRISLRTSQEAPDPMEARRHNMWFQLIREERYLSLILGVPSATGSTPFPFDDHAPWLSSEDLYHKHLSQIAGLILARNQGDATHAFSTTQEIDEKLDALANQMPRTWWDIPATLMQERTTEASTQIERMMCHIWHFELQQLLHLPFMLRTSTDRRYEYSRISCLSASRGLIARWMFMRSAFGKTVLSNLIEFQAFTAAITILLGLLGHTNTIGDPIALKERQDDLQLVETVAQILEGIKQYGSGVHVVNQSISVIHTLLGMVRNEGTSPEVLRLAIPHFGTISVARGGAVQSLEGERILGANPRSQAKTQQSPLQSLRTSTNPSTAVTPSPWPSMTVPQAQSYPTMNNDGTVLNANSMELQNNVLQFTSSQFPTFDAQILDNNAGWQFQESDMMFFDSLLNNDVAGSWNL</sequence>
<dbReference type="Proteomes" id="UP000235786">
    <property type="component" value="Unassembled WGS sequence"/>
</dbReference>
<evidence type="ECO:0000256" key="5">
    <source>
        <dbReference type="SAM" id="MobiDB-lite"/>
    </source>
</evidence>
<feature type="region of interest" description="Disordered" evidence="5">
    <location>
        <begin position="624"/>
        <end position="659"/>
    </location>
</feature>
<dbReference type="EMBL" id="KZ613947">
    <property type="protein sequence ID" value="PMD38607.1"/>
    <property type="molecule type" value="Genomic_DNA"/>
</dbReference>
<keyword evidence="4" id="KW-0539">Nucleus</keyword>
<dbReference type="Pfam" id="PF00172">
    <property type="entry name" value="Zn_clus"/>
    <property type="match status" value="1"/>
</dbReference>
<dbReference type="InterPro" id="IPR001138">
    <property type="entry name" value="Zn2Cys6_DnaBD"/>
</dbReference>
<dbReference type="PROSITE" id="PS00463">
    <property type="entry name" value="ZN2_CY6_FUNGAL_1"/>
    <property type="match status" value="1"/>
</dbReference>
<name>A0A2J6RJE3_HYAVF</name>
<keyword evidence="3" id="KW-0804">Transcription</keyword>
<accession>A0A2J6RJE3</accession>
<organism evidence="7 8">
    <name type="scientific">Hyaloscypha variabilis (strain UAMH 11265 / GT02V1 / F)</name>
    <name type="common">Meliniomyces variabilis</name>
    <dbReference type="NCBI Taxonomy" id="1149755"/>
    <lineage>
        <taxon>Eukaryota</taxon>
        <taxon>Fungi</taxon>
        <taxon>Dikarya</taxon>
        <taxon>Ascomycota</taxon>
        <taxon>Pezizomycotina</taxon>
        <taxon>Leotiomycetes</taxon>
        <taxon>Helotiales</taxon>
        <taxon>Hyaloscyphaceae</taxon>
        <taxon>Hyaloscypha</taxon>
        <taxon>Hyaloscypha variabilis</taxon>
    </lineage>
</organism>
<dbReference type="Gene3D" id="4.10.240.10">
    <property type="entry name" value="Zn(2)-C6 fungal-type DNA-binding domain"/>
    <property type="match status" value="1"/>
</dbReference>
<dbReference type="SMART" id="SM00066">
    <property type="entry name" value="GAL4"/>
    <property type="match status" value="1"/>
</dbReference>
<dbReference type="GO" id="GO:0006351">
    <property type="term" value="P:DNA-templated transcription"/>
    <property type="evidence" value="ECO:0007669"/>
    <property type="project" value="InterPro"/>
</dbReference>
<dbReference type="GO" id="GO:0000981">
    <property type="term" value="F:DNA-binding transcription factor activity, RNA polymerase II-specific"/>
    <property type="evidence" value="ECO:0007669"/>
    <property type="project" value="InterPro"/>
</dbReference>
<dbReference type="InterPro" id="IPR007219">
    <property type="entry name" value="XnlR_reg_dom"/>
</dbReference>
<gene>
    <name evidence="7" type="ORF">L207DRAFT_584016</name>
</gene>
<keyword evidence="1" id="KW-0479">Metal-binding</keyword>
<evidence type="ECO:0000256" key="1">
    <source>
        <dbReference type="ARBA" id="ARBA00022723"/>
    </source>
</evidence>
<dbReference type="AlphaFoldDB" id="A0A2J6RJE3"/>
<dbReference type="InterPro" id="IPR036864">
    <property type="entry name" value="Zn2-C6_fun-type_DNA-bd_sf"/>
</dbReference>
<evidence type="ECO:0000256" key="2">
    <source>
        <dbReference type="ARBA" id="ARBA00023015"/>
    </source>
</evidence>
<evidence type="ECO:0000313" key="8">
    <source>
        <dbReference type="Proteomes" id="UP000235786"/>
    </source>
</evidence>
<evidence type="ECO:0000259" key="6">
    <source>
        <dbReference type="PROSITE" id="PS50048"/>
    </source>
</evidence>
<dbReference type="PROSITE" id="PS50048">
    <property type="entry name" value="ZN2_CY6_FUNGAL_2"/>
    <property type="match status" value="1"/>
</dbReference>
<dbReference type="PANTHER" id="PTHR47840:SF1">
    <property type="entry name" value="ZN(II)2CYS6 TRANSCRIPTION FACTOR (EUROFUNG)"/>
    <property type="match status" value="1"/>
</dbReference>
<dbReference type="GO" id="GO:0008270">
    <property type="term" value="F:zinc ion binding"/>
    <property type="evidence" value="ECO:0007669"/>
    <property type="project" value="InterPro"/>
</dbReference>
<proteinExistence type="predicted"/>
<dbReference type="SMART" id="SM00906">
    <property type="entry name" value="Fungal_trans"/>
    <property type="match status" value="1"/>
</dbReference>
<reference evidence="7 8" key="1">
    <citation type="submission" date="2016-04" db="EMBL/GenBank/DDBJ databases">
        <title>A degradative enzymes factory behind the ericoid mycorrhizal symbiosis.</title>
        <authorList>
            <consortium name="DOE Joint Genome Institute"/>
            <person name="Martino E."/>
            <person name="Morin E."/>
            <person name="Grelet G."/>
            <person name="Kuo A."/>
            <person name="Kohler A."/>
            <person name="Daghino S."/>
            <person name="Barry K."/>
            <person name="Choi C."/>
            <person name="Cichocki N."/>
            <person name="Clum A."/>
            <person name="Copeland A."/>
            <person name="Hainaut M."/>
            <person name="Haridas S."/>
            <person name="Labutti K."/>
            <person name="Lindquist E."/>
            <person name="Lipzen A."/>
            <person name="Khouja H.-R."/>
            <person name="Murat C."/>
            <person name="Ohm R."/>
            <person name="Olson A."/>
            <person name="Spatafora J."/>
            <person name="Veneault-Fourrey C."/>
            <person name="Henrissat B."/>
            <person name="Grigoriev I."/>
            <person name="Martin F."/>
            <person name="Perotto S."/>
        </authorList>
    </citation>
    <scope>NUCLEOTIDE SEQUENCE [LARGE SCALE GENOMIC DNA]</scope>
    <source>
        <strain evidence="7 8">F</strain>
    </source>
</reference>
<evidence type="ECO:0000256" key="4">
    <source>
        <dbReference type="ARBA" id="ARBA00023242"/>
    </source>
</evidence>